<sequence length="98" mass="11319">MNEPSHAEEDILIKKLVRYYMEDQLNELKSGNQDKNKSFVFLENKTLNLLLFSLLTNLDKSTPNSSRTATDDTACLAALDELFESTKHRYEEIMGLFK</sequence>
<evidence type="ECO:0000313" key="1">
    <source>
        <dbReference type="EMBL" id="UOQ45220.1"/>
    </source>
</evidence>
<dbReference type="RefSeq" id="WP_244711778.1">
    <property type="nucleotide sequence ID" value="NZ_CP095073.1"/>
</dbReference>
<gene>
    <name evidence="1" type="ORF">MUN89_04530</name>
</gene>
<name>A0ABY4EL82_9BACI</name>
<keyword evidence="2" id="KW-1185">Reference proteome</keyword>
<dbReference type="Proteomes" id="UP000831787">
    <property type="component" value="Chromosome"/>
</dbReference>
<organism evidence="1 2">
    <name type="scientific">Halobacillus salinarum</name>
    <dbReference type="NCBI Taxonomy" id="2932257"/>
    <lineage>
        <taxon>Bacteria</taxon>
        <taxon>Bacillati</taxon>
        <taxon>Bacillota</taxon>
        <taxon>Bacilli</taxon>
        <taxon>Bacillales</taxon>
        <taxon>Bacillaceae</taxon>
        <taxon>Halobacillus</taxon>
    </lineage>
</organism>
<proteinExistence type="predicted"/>
<reference evidence="1 2" key="1">
    <citation type="submission" date="2022-04" db="EMBL/GenBank/DDBJ databases">
        <title>Halobacillus sp. isolated from saltern.</title>
        <authorList>
            <person name="Won M."/>
            <person name="Lee C.-M."/>
            <person name="Woen H.-Y."/>
            <person name="Kwon S.-W."/>
        </authorList>
    </citation>
    <scope>NUCLEOTIDE SEQUENCE [LARGE SCALE GENOMIC DNA]</scope>
    <source>
        <strain evidence="1 2">SSBR10-3</strain>
    </source>
</reference>
<evidence type="ECO:0000313" key="2">
    <source>
        <dbReference type="Proteomes" id="UP000831787"/>
    </source>
</evidence>
<dbReference type="EMBL" id="CP095073">
    <property type="protein sequence ID" value="UOQ45220.1"/>
    <property type="molecule type" value="Genomic_DNA"/>
</dbReference>
<accession>A0ABY4EL82</accession>
<protein>
    <submittedName>
        <fullName evidence="1">Uncharacterized protein</fullName>
    </submittedName>
</protein>